<dbReference type="InterPro" id="IPR036259">
    <property type="entry name" value="MFS_trans_sf"/>
</dbReference>
<accession>A0A5E4PRI4</accession>
<evidence type="ECO:0000313" key="8">
    <source>
        <dbReference type="Proteomes" id="UP000324832"/>
    </source>
</evidence>
<proteinExistence type="predicted"/>
<organism evidence="7 8">
    <name type="scientific">Leptidea sinapis</name>
    <dbReference type="NCBI Taxonomy" id="189913"/>
    <lineage>
        <taxon>Eukaryota</taxon>
        <taxon>Metazoa</taxon>
        <taxon>Ecdysozoa</taxon>
        <taxon>Arthropoda</taxon>
        <taxon>Hexapoda</taxon>
        <taxon>Insecta</taxon>
        <taxon>Pterygota</taxon>
        <taxon>Neoptera</taxon>
        <taxon>Endopterygota</taxon>
        <taxon>Lepidoptera</taxon>
        <taxon>Glossata</taxon>
        <taxon>Ditrysia</taxon>
        <taxon>Papilionoidea</taxon>
        <taxon>Pieridae</taxon>
        <taxon>Dismorphiinae</taxon>
        <taxon>Leptidea</taxon>
    </lineage>
</organism>
<feature type="transmembrane region" description="Helical" evidence="5">
    <location>
        <begin position="35"/>
        <end position="57"/>
    </location>
</feature>
<dbReference type="InterPro" id="IPR005828">
    <property type="entry name" value="MFS_sugar_transport-like"/>
</dbReference>
<feature type="transmembrane region" description="Helical" evidence="5">
    <location>
        <begin position="272"/>
        <end position="291"/>
    </location>
</feature>
<evidence type="ECO:0000256" key="5">
    <source>
        <dbReference type="SAM" id="Phobius"/>
    </source>
</evidence>
<keyword evidence="2 5" id="KW-0812">Transmembrane</keyword>
<evidence type="ECO:0000256" key="1">
    <source>
        <dbReference type="ARBA" id="ARBA00004141"/>
    </source>
</evidence>
<dbReference type="SUPFAM" id="SSF103473">
    <property type="entry name" value="MFS general substrate transporter"/>
    <property type="match status" value="1"/>
</dbReference>
<dbReference type="GO" id="GO:0022857">
    <property type="term" value="F:transmembrane transporter activity"/>
    <property type="evidence" value="ECO:0007669"/>
    <property type="project" value="InterPro"/>
</dbReference>
<feature type="transmembrane region" description="Helical" evidence="5">
    <location>
        <begin position="212"/>
        <end position="231"/>
    </location>
</feature>
<evidence type="ECO:0000256" key="2">
    <source>
        <dbReference type="ARBA" id="ARBA00022692"/>
    </source>
</evidence>
<keyword evidence="8" id="KW-1185">Reference proteome</keyword>
<dbReference type="InterPro" id="IPR020846">
    <property type="entry name" value="MFS_dom"/>
</dbReference>
<evidence type="ECO:0000256" key="4">
    <source>
        <dbReference type="ARBA" id="ARBA00023136"/>
    </source>
</evidence>
<name>A0A5E4PRI4_9NEOP</name>
<dbReference type="EMBL" id="FZQP02000376">
    <property type="protein sequence ID" value="VVC88711.1"/>
    <property type="molecule type" value="Genomic_DNA"/>
</dbReference>
<dbReference type="PANTHER" id="PTHR24064">
    <property type="entry name" value="SOLUTE CARRIER FAMILY 22 MEMBER"/>
    <property type="match status" value="1"/>
</dbReference>
<evidence type="ECO:0000259" key="6">
    <source>
        <dbReference type="PROSITE" id="PS50850"/>
    </source>
</evidence>
<dbReference type="AlphaFoldDB" id="A0A5E4PRI4"/>
<dbReference type="Pfam" id="PF00083">
    <property type="entry name" value="Sugar_tr"/>
    <property type="match status" value="1"/>
</dbReference>
<evidence type="ECO:0000256" key="3">
    <source>
        <dbReference type="ARBA" id="ARBA00022989"/>
    </source>
</evidence>
<protein>
    <recommendedName>
        <fullName evidence="6">Major facilitator superfamily (MFS) profile domain-containing protein</fullName>
    </recommendedName>
</protein>
<keyword evidence="4 5" id="KW-0472">Membrane</keyword>
<dbReference type="Gene3D" id="1.20.1250.20">
    <property type="entry name" value="MFS general substrate transporter like domains"/>
    <property type="match status" value="1"/>
</dbReference>
<feature type="transmembrane region" description="Helical" evidence="5">
    <location>
        <begin position="151"/>
        <end position="172"/>
    </location>
</feature>
<evidence type="ECO:0000313" key="7">
    <source>
        <dbReference type="EMBL" id="VVC88711.1"/>
    </source>
</evidence>
<dbReference type="PROSITE" id="PS50850">
    <property type="entry name" value="MFS"/>
    <property type="match status" value="1"/>
</dbReference>
<dbReference type="PROSITE" id="PS00216">
    <property type="entry name" value="SUGAR_TRANSPORT_1"/>
    <property type="match status" value="1"/>
</dbReference>
<comment type="subcellular location">
    <subcellularLocation>
        <location evidence="1">Membrane</location>
        <topology evidence="1">Multi-pass membrane protein</topology>
    </subcellularLocation>
</comment>
<feature type="transmembrane region" description="Helical" evidence="5">
    <location>
        <begin position="6"/>
        <end position="28"/>
    </location>
</feature>
<dbReference type="InterPro" id="IPR005829">
    <property type="entry name" value="Sugar_transporter_CS"/>
</dbReference>
<feature type="transmembrane region" description="Helical" evidence="5">
    <location>
        <begin position="297"/>
        <end position="318"/>
    </location>
</feature>
<dbReference type="Proteomes" id="UP000324832">
    <property type="component" value="Unassembled WGS sequence"/>
</dbReference>
<dbReference type="GO" id="GO:0016020">
    <property type="term" value="C:membrane"/>
    <property type="evidence" value="ECO:0007669"/>
    <property type="project" value="UniProtKB-SubCell"/>
</dbReference>
<keyword evidence="3 5" id="KW-1133">Transmembrane helix</keyword>
<feature type="transmembrane region" description="Helical" evidence="5">
    <location>
        <begin position="237"/>
        <end position="260"/>
    </location>
</feature>
<sequence length="341" mass="37866">MYVSLQLLQTTLGAGTFSSAYIFAAELVGPKYRVVASATSTSMFAVGQVVLGGVAWLVQPWRYMILVLHIPCFLIISYYWILSESIRWLLSKQKYVEARQVLEKIARVNKKEISEKSMEGLLTPPPSATTSDNLKESKPGLVSSLFKSRILLRRVCTTPIWWITTTFVYYGLSINSTSLSDTMYLNYILTCAIEIPGFYTAVFILDRIGRKPTLCGGFLFSAACNIAFVFIPSDLTVFRMIVYLAGKFGISLVFTSLYLFTSELYPTEFRHSLLAFSSMIGRIGSITAPLTPVLMDYWHGIPSMMFGGMAILSGLLVLTQPETLGTKMPDTLAEAEAIGRS</sequence>
<feature type="domain" description="Major facilitator superfamily (MFS) profile" evidence="6">
    <location>
        <begin position="1"/>
        <end position="325"/>
    </location>
</feature>
<feature type="transmembrane region" description="Helical" evidence="5">
    <location>
        <begin position="184"/>
        <end position="205"/>
    </location>
</feature>
<reference evidence="7 8" key="1">
    <citation type="submission" date="2017-07" db="EMBL/GenBank/DDBJ databases">
        <authorList>
            <person name="Talla V."/>
            <person name="Backstrom N."/>
        </authorList>
    </citation>
    <scope>NUCLEOTIDE SEQUENCE [LARGE SCALE GENOMIC DNA]</scope>
</reference>
<gene>
    <name evidence="7" type="ORF">LSINAPIS_LOCUS2015</name>
</gene>
<feature type="transmembrane region" description="Helical" evidence="5">
    <location>
        <begin position="63"/>
        <end position="82"/>
    </location>
</feature>